<feature type="transmembrane region" description="Helical" evidence="2">
    <location>
        <begin position="72"/>
        <end position="90"/>
    </location>
</feature>
<dbReference type="AlphaFoldDB" id="A0A813CFI5"/>
<reference evidence="3" key="1">
    <citation type="submission" date="2021-02" db="EMBL/GenBank/DDBJ databases">
        <authorList>
            <person name="Dougan E. K."/>
            <person name="Rhodes N."/>
            <person name="Thang M."/>
            <person name="Chan C."/>
        </authorList>
    </citation>
    <scope>NUCLEOTIDE SEQUENCE</scope>
</reference>
<keyword evidence="2" id="KW-0472">Membrane</keyword>
<name>A0A813CFI5_9DINO</name>
<accession>A0A813CFI5</accession>
<dbReference type="OrthoDB" id="426800at2759"/>
<organism evidence="3 4">
    <name type="scientific">Symbiodinium necroappetens</name>
    <dbReference type="NCBI Taxonomy" id="1628268"/>
    <lineage>
        <taxon>Eukaryota</taxon>
        <taxon>Sar</taxon>
        <taxon>Alveolata</taxon>
        <taxon>Dinophyceae</taxon>
        <taxon>Suessiales</taxon>
        <taxon>Symbiodiniaceae</taxon>
        <taxon>Symbiodinium</taxon>
    </lineage>
</organism>
<evidence type="ECO:0000256" key="1">
    <source>
        <dbReference type="SAM" id="MobiDB-lite"/>
    </source>
</evidence>
<evidence type="ECO:0000313" key="3">
    <source>
        <dbReference type="EMBL" id="CAE7941110.1"/>
    </source>
</evidence>
<dbReference type="EMBL" id="CAJNJA010093140">
    <property type="protein sequence ID" value="CAE7941110.1"/>
    <property type="molecule type" value="Genomic_DNA"/>
</dbReference>
<evidence type="ECO:0000313" key="4">
    <source>
        <dbReference type="Proteomes" id="UP000601435"/>
    </source>
</evidence>
<evidence type="ECO:0000256" key="2">
    <source>
        <dbReference type="SAM" id="Phobius"/>
    </source>
</evidence>
<feature type="region of interest" description="Disordered" evidence="1">
    <location>
        <begin position="1"/>
        <end position="22"/>
    </location>
</feature>
<dbReference type="Proteomes" id="UP000601435">
    <property type="component" value="Unassembled WGS sequence"/>
</dbReference>
<keyword evidence="2" id="KW-1133">Transmembrane helix</keyword>
<comment type="caution">
    <text evidence="3">The sequence shown here is derived from an EMBL/GenBank/DDBJ whole genome shotgun (WGS) entry which is preliminary data.</text>
</comment>
<proteinExistence type="predicted"/>
<keyword evidence="2" id="KW-0812">Transmembrane</keyword>
<sequence length="136" mass="14996">MQTFGSSHKAGRSGEARGLGPKPSDVAAAGAGIFALPEVAKADSEVLSAFLGTSDGSAGEGSYIKWGFEQQAFAVVFFVLFPFGTLYLIFSGRLGWWNYDESGKEYTAEEYRKMNNVEKPTWGRFPWELESDLYKK</sequence>
<gene>
    <name evidence="3" type="ORF">SNEC2469_LOCUS34154</name>
</gene>
<keyword evidence="4" id="KW-1185">Reference proteome</keyword>
<protein>
    <submittedName>
        <fullName evidence="3">Uncharacterized protein</fullName>
    </submittedName>
</protein>